<evidence type="ECO:0000256" key="6">
    <source>
        <dbReference type="ARBA" id="ARBA00022989"/>
    </source>
</evidence>
<evidence type="ECO:0000256" key="5">
    <source>
        <dbReference type="ARBA" id="ARBA00022692"/>
    </source>
</evidence>
<keyword evidence="3 9" id="KW-0813">Transport</keyword>
<keyword evidence="8 9" id="KW-0472">Membrane</keyword>
<feature type="domain" description="ABC transmembrane type-2" evidence="10">
    <location>
        <begin position="46"/>
        <end position="271"/>
    </location>
</feature>
<feature type="transmembrane region" description="Helical" evidence="9">
    <location>
        <begin position="49"/>
        <end position="70"/>
    </location>
</feature>
<dbReference type="EMBL" id="LNQR01000031">
    <property type="protein sequence ID" value="KWT91563.1"/>
    <property type="molecule type" value="Genomic_DNA"/>
</dbReference>
<gene>
    <name evidence="11" type="ORF">ASN18_0844</name>
</gene>
<reference evidence="11 12" key="1">
    <citation type="submission" date="2015-11" db="EMBL/GenBank/DDBJ databases">
        <authorList>
            <person name="Lin W."/>
        </authorList>
    </citation>
    <scope>NUCLEOTIDE SEQUENCE [LARGE SCALE GENOMIC DNA]</scope>
    <source>
        <strain evidence="11 12">HCH-1</strain>
    </source>
</reference>
<feature type="transmembrane region" description="Helical" evidence="9">
    <location>
        <begin position="248"/>
        <end position="265"/>
    </location>
</feature>
<keyword evidence="4 9" id="KW-1003">Cell membrane</keyword>
<keyword evidence="5 9" id="KW-0812">Transmembrane</keyword>
<comment type="caution">
    <text evidence="9">Lacks conserved residue(s) required for the propagation of feature annotation.</text>
</comment>
<keyword evidence="12" id="KW-1185">Reference proteome</keyword>
<accession>A0ABR5SIU5</accession>
<feature type="transmembrane region" description="Helical" evidence="9">
    <location>
        <begin position="131"/>
        <end position="150"/>
    </location>
</feature>
<name>A0ABR5SIU5_9BACT</name>
<evidence type="ECO:0000259" key="10">
    <source>
        <dbReference type="PROSITE" id="PS51012"/>
    </source>
</evidence>
<dbReference type="PANTHER" id="PTHR30413:SF10">
    <property type="entry name" value="CAPSULE POLYSACCHARIDE EXPORT INNER-MEMBRANE PROTEIN CTRC"/>
    <property type="match status" value="1"/>
</dbReference>
<evidence type="ECO:0000256" key="2">
    <source>
        <dbReference type="ARBA" id="ARBA00007783"/>
    </source>
</evidence>
<evidence type="ECO:0000256" key="7">
    <source>
        <dbReference type="ARBA" id="ARBA00023047"/>
    </source>
</evidence>
<keyword evidence="7" id="KW-0625">Polysaccharide transport</keyword>
<evidence type="ECO:0000313" key="11">
    <source>
        <dbReference type="EMBL" id="KWT91563.1"/>
    </source>
</evidence>
<dbReference type="PANTHER" id="PTHR30413">
    <property type="entry name" value="INNER MEMBRANE TRANSPORT PERMEASE"/>
    <property type="match status" value="1"/>
</dbReference>
<sequence>MIQALFNVSGHFQAFRELYGLVTRHRRVTIEMARREVRDRSIGKVFGNFWAFGHPLVMIGIYVFVFTFVFKMKMGGTVDMPLDYTTYILSGLIPWISFQESMAKSTTVIINNANLVKQVVFPVEILPLKGVIVSLLSMFISLTILIVYVLSTHHKLLWTYMLLPFLIFFQMLAMSGVCYMLSSVGVFFRDVRDFIQVFSIVGLYITPVFYQPDQVPAIFRPLLYLNPFSYLTWCYQDALYYGRFEHKWAWLGFFVLSSGIFYFGYRVFRKLKIWFGHVL</sequence>
<evidence type="ECO:0000256" key="9">
    <source>
        <dbReference type="RuleBase" id="RU361157"/>
    </source>
</evidence>
<dbReference type="InterPro" id="IPR047817">
    <property type="entry name" value="ABC2_TM_bact-type"/>
</dbReference>
<organism evidence="11 12">
    <name type="scientific">Candidatus Magnetominusculus xianensis</name>
    <dbReference type="NCBI Taxonomy" id="1748249"/>
    <lineage>
        <taxon>Bacteria</taxon>
        <taxon>Pseudomonadati</taxon>
        <taxon>Nitrospirota</taxon>
        <taxon>Nitrospiria</taxon>
        <taxon>Nitrospirales</taxon>
        <taxon>Nitrospiraceae</taxon>
        <taxon>Candidatus Magnetominusculus</taxon>
    </lineage>
</organism>
<comment type="subcellular location">
    <subcellularLocation>
        <location evidence="1 9">Cell membrane</location>
        <topology evidence="1 9">Multi-pass membrane protein</topology>
    </subcellularLocation>
</comment>
<feature type="transmembrane region" description="Helical" evidence="9">
    <location>
        <begin position="194"/>
        <end position="210"/>
    </location>
</feature>
<evidence type="ECO:0000256" key="4">
    <source>
        <dbReference type="ARBA" id="ARBA00022475"/>
    </source>
</evidence>
<comment type="caution">
    <text evidence="11">The sequence shown here is derived from an EMBL/GenBank/DDBJ whole genome shotgun (WGS) entry which is preliminary data.</text>
</comment>
<keyword evidence="6 9" id="KW-1133">Transmembrane helix</keyword>
<evidence type="ECO:0000256" key="8">
    <source>
        <dbReference type="ARBA" id="ARBA00023136"/>
    </source>
</evidence>
<proteinExistence type="inferred from homology"/>
<dbReference type="Pfam" id="PF01061">
    <property type="entry name" value="ABC2_membrane"/>
    <property type="match status" value="1"/>
</dbReference>
<protein>
    <recommendedName>
        <fullName evidence="9">Transport permease protein</fullName>
    </recommendedName>
</protein>
<feature type="transmembrane region" description="Helical" evidence="9">
    <location>
        <begin position="162"/>
        <end position="188"/>
    </location>
</feature>
<evidence type="ECO:0000256" key="1">
    <source>
        <dbReference type="ARBA" id="ARBA00004651"/>
    </source>
</evidence>
<dbReference type="Proteomes" id="UP000060487">
    <property type="component" value="Unassembled WGS sequence"/>
</dbReference>
<dbReference type="PROSITE" id="PS51012">
    <property type="entry name" value="ABC_TM2"/>
    <property type="match status" value="1"/>
</dbReference>
<dbReference type="InterPro" id="IPR013525">
    <property type="entry name" value="ABC2_TM"/>
</dbReference>
<dbReference type="RefSeq" id="WP_236861502.1">
    <property type="nucleotide sequence ID" value="NZ_LNQR01000031.1"/>
</dbReference>
<evidence type="ECO:0000256" key="3">
    <source>
        <dbReference type="ARBA" id="ARBA00022448"/>
    </source>
</evidence>
<keyword evidence="7" id="KW-0762">Sugar transport</keyword>
<comment type="similarity">
    <text evidence="2 9">Belongs to the ABC-2 integral membrane protein family.</text>
</comment>
<evidence type="ECO:0000313" key="12">
    <source>
        <dbReference type="Proteomes" id="UP000060487"/>
    </source>
</evidence>